<dbReference type="GO" id="GO:0008270">
    <property type="term" value="F:zinc ion binding"/>
    <property type="evidence" value="ECO:0007669"/>
    <property type="project" value="UniProtKB-KW"/>
</dbReference>
<accession>A0A095C530</accession>
<dbReference type="SMART" id="SM00451">
    <property type="entry name" value="ZnF_U1"/>
    <property type="match status" value="3"/>
</dbReference>
<gene>
    <name evidence="15" type="ORF">MS3_05303</name>
</gene>
<dbReference type="PROSITE" id="PS50071">
    <property type="entry name" value="HOMEOBOX_2"/>
    <property type="match status" value="2"/>
</dbReference>
<evidence type="ECO:0000256" key="10">
    <source>
        <dbReference type="ARBA" id="ARBA00023242"/>
    </source>
</evidence>
<dbReference type="GO" id="GO:0005634">
    <property type="term" value="C:nucleus"/>
    <property type="evidence" value="ECO:0007669"/>
    <property type="project" value="UniProtKB-SubCell"/>
</dbReference>
<feature type="region of interest" description="Disordered" evidence="14">
    <location>
        <begin position="1782"/>
        <end position="1812"/>
    </location>
</feature>
<dbReference type="InterPro" id="IPR009057">
    <property type="entry name" value="Homeodomain-like_sf"/>
</dbReference>
<organism evidence="15">
    <name type="scientific">Schistosoma haematobium</name>
    <name type="common">Blood fluke</name>
    <dbReference type="NCBI Taxonomy" id="6185"/>
    <lineage>
        <taxon>Eukaryota</taxon>
        <taxon>Metazoa</taxon>
        <taxon>Spiralia</taxon>
        <taxon>Lophotrochozoa</taxon>
        <taxon>Platyhelminthes</taxon>
        <taxon>Trematoda</taxon>
        <taxon>Digenea</taxon>
        <taxon>Strigeidida</taxon>
        <taxon>Schistosomatoidea</taxon>
        <taxon>Schistosomatidae</taxon>
        <taxon>Schistosoma</taxon>
    </lineage>
</organism>
<evidence type="ECO:0000256" key="6">
    <source>
        <dbReference type="ARBA" id="ARBA00023015"/>
    </source>
</evidence>
<evidence type="ECO:0000256" key="9">
    <source>
        <dbReference type="ARBA" id="ARBA00023163"/>
    </source>
</evidence>
<keyword evidence="6" id="KW-0805">Transcription regulation</keyword>
<feature type="compositionally biased region" description="Low complexity" evidence="14">
    <location>
        <begin position="1792"/>
        <end position="1810"/>
    </location>
</feature>
<keyword evidence="2" id="KW-0479">Metal-binding</keyword>
<dbReference type="Pfam" id="PF00046">
    <property type="entry name" value="Homeodomain"/>
    <property type="match status" value="2"/>
</dbReference>
<dbReference type="PANTHER" id="PTHR45891">
    <property type="entry name" value="ZINC FINGER HOMEOBOX PROTEIN"/>
    <property type="match status" value="1"/>
</dbReference>
<evidence type="ECO:0000256" key="13">
    <source>
        <dbReference type="RuleBase" id="RU000682"/>
    </source>
</evidence>
<dbReference type="CDD" id="cd00086">
    <property type="entry name" value="homeodomain"/>
    <property type="match status" value="2"/>
</dbReference>
<dbReference type="Gene3D" id="1.10.10.60">
    <property type="entry name" value="Homeodomain-like"/>
    <property type="match status" value="2"/>
</dbReference>
<feature type="DNA-binding region" description="Homeobox" evidence="12">
    <location>
        <begin position="1541"/>
        <end position="1600"/>
    </location>
</feature>
<keyword evidence="8 12" id="KW-0371">Homeobox</keyword>
<dbReference type="InterPro" id="IPR051968">
    <property type="entry name" value="ZnFinger_Homeobox_TR"/>
</dbReference>
<dbReference type="STRING" id="6185.A0A095C530"/>
<dbReference type="GO" id="GO:0000981">
    <property type="term" value="F:DNA-binding transcription factor activity, RNA polymerase II-specific"/>
    <property type="evidence" value="ECO:0007669"/>
    <property type="project" value="TreeGrafter"/>
</dbReference>
<proteinExistence type="predicted"/>
<dbReference type="SUPFAM" id="SSF46689">
    <property type="entry name" value="Homeodomain-like"/>
    <property type="match status" value="2"/>
</dbReference>
<dbReference type="SMART" id="SM00389">
    <property type="entry name" value="HOX"/>
    <property type="match status" value="2"/>
</dbReference>
<evidence type="ECO:0000256" key="4">
    <source>
        <dbReference type="ARBA" id="ARBA00022771"/>
    </source>
</evidence>
<protein>
    <submittedName>
        <fullName evidence="15">Zinc finger homeobox protein 4</fullName>
    </submittedName>
</protein>
<evidence type="ECO:0000256" key="8">
    <source>
        <dbReference type="ARBA" id="ARBA00023155"/>
    </source>
</evidence>
<evidence type="ECO:0000256" key="11">
    <source>
        <dbReference type="PROSITE-ProRule" id="PRU00042"/>
    </source>
</evidence>
<evidence type="ECO:0000256" key="1">
    <source>
        <dbReference type="ARBA" id="ARBA00004123"/>
    </source>
</evidence>
<dbReference type="FunFam" id="3.30.160.60:FF:000081">
    <property type="entry name" value="Zinc finger homeobox protein 4"/>
    <property type="match status" value="1"/>
</dbReference>
<evidence type="ECO:0000256" key="2">
    <source>
        <dbReference type="ARBA" id="ARBA00022723"/>
    </source>
</evidence>
<evidence type="ECO:0000256" key="5">
    <source>
        <dbReference type="ARBA" id="ARBA00022833"/>
    </source>
</evidence>
<dbReference type="GO" id="GO:0000978">
    <property type="term" value="F:RNA polymerase II cis-regulatory region sequence-specific DNA binding"/>
    <property type="evidence" value="ECO:0007669"/>
    <property type="project" value="TreeGrafter"/>
</dbReference>
<dbReference type="InterPro" id="IPR001356">
    <property type="entry name" value="HD"/>
</dbReference>
<keyword evidence="10 12" id="KW-0539">Nucleus</keyword>
<dbReference type="PANTHER" id="PTHR45891:SF3">
    <property type="entry name" value="ZINC FINGER PROTEIN 2"/>
    <property type="match status" value="1"/>
</dbReference>
<dbReference type="SMART" id="SM00355">
    <property type="entry name" value="ZnF_C2H2"/>
    <property type="match status" value="3"/>
</dbReference>
<evidence type="ECO:0000256" key="12">
    <source>
        <dbReference type="PROSITE-ProRule" id="PRU00108"/>
    </source>
</evidence>
<dbReference type="InterPro" id="IPR013087">
    <property type="entry name" value="Znf_C2H2_type"/>
</dbReference>
<keyword evidence="9" id="KW-0804">Transcription</keyword>
<dbReference type="InterPro" id="IPR036236">
    <property type="entry name" value="Znf_C2H2_sf"/>
</dbReference>
<keyword evidence="3" id="KW-0677">Repeat</keyword>
<keyword evidence="7 12" id="KW-0238">DNA-binding</keyword>
<dbReference type="EMBL" id="KL250832">
    <property type="protein sequence ID" value="KGB36983.1"/>
    <property type="molecule type" value="Genomic_DNA"/>
</dbReference>
<dbReference type="PROSITE" id="PS50157">
    <property type="entry name" value="ZINC_FINGER_C2H2_2"/>
    <property type="match status" value="1"/>
</dbReference>
<dbReference type="Gene3D" id="3.30.160.60">
    <property type="entry name" value="Classic Zinc Finger"/>
    <property type="match status" value="1"/>
</dbReference>
<dbReference type="SUPFAM" id="SSF57667">
    <property type="entry name" value="beta-beta-alpha zinc fingers"/>
    <property type="match status" value="1"/>
</dbReference>
<dbReference type="FunFam" id="1.10.10.60:FF:000064">
    <property type="entry name" value="Zinc finger homeobox protein 4"/>
    <property type="match status" value="1"/>
</dbReference>
<feature type="region of interest" description="Disordered" evidence="14">
    <location>
        <begin position="1093"/>
        <end position="1112"/>
    </location>
</feature>
<reference evidence="15" key="1">
    <citation type="journal article" date="2012" name="Nat. Genet.">
        <title>Whole-genome sequence of Schistosoma haematobium.</title>
        <authorList>
            <person name="Young N.D."/>
            <person name="Jex A.R."/>
            <person name="Li B."/>
            <person name="Liu S."/>
            <person name="Yang L."/>
            <person name="Xiong Z."/>
            <person name="Li Y."/>
            <person name="Cantacessi C."/>
            <person name="Hall R.S."/>
            <person name="Xu X."/>
            <person name="Chen F."/>
            <person name="Wu X."/>
            <person name="Zerlotini A."/>
            <person name="Oliveira G."/>
            <person name="Hofmann A."/>
            <person name="Zhang G."/>
            <person name="Fang X."/>
            <person name="Kang Y."/>
            <person name="Campbell B.E."/>
            <person name="Loukas A."/>
            <person name="Ranganathan S."/>
            <person name="Rollinson D."/>
            <person name="Rinaldi G."/>
            <person name="Brindley P.J."/>
            <person name="Yang H."/>
            <person name="Wang J."/>
            <person name="Wang J."/>
            <person name="Gasser R.B."/>
        </authorList>
    </citation>
    <scope>NUCLEOTIDE SEQUENCE [LARGE SCALE GENOMIC DNA]</scope>
</reference>
<evidence type="ECO:0000313" key="15">
    <source>
        <dbReference type="EMBL" id="KGB36983.1"/>
    </source>
</evidence>
<feature type="region of interest" description="Disordered" evidence="14">
    <location>
        <begin position="1241"/>
        <end position="1262"/>
    </location>
</feature>
<evidence type="ECO:0000256" key="14">
    <source>
        <dbReference type="SAM" id="MobiDB-lite"/>
    </source>
</evidence>
<sequence>MNKTFTKLAFSKHSNPYSSSGQLKYSSSLTMLKQQQSQTKESNGVSTNSCLYCVTKTAHPRLGRGETYICGYKPYRCEICNYSTTTKGNLAIHQQSDKHLNNLQEHEQTMSQTIFNTADTRSNHSESPDCTRHQQNNLHQNLAHLNSASKKSNSSCDLNILTAQSLSERRTVSSLQQNMKLNQKTVEFLQQKNENEKVIDNININKAITNFHELGLANGEDRMHQPSYSSYSSSVIDSSSFCYDHPLKTFIPLTSSHDNLLCNLTETANHPLACQVCCTFTTDNLDVLIEHVERNRVPFDLDYVTNLITLHTNGFWFCKLCSYKSPLKANFQLHCKTEKHAQRLSFLVHVCEGGLWNQSRILSTLNICENKILDISNNNNIQCSITKGPNYNISSLNITTNLTTHNNNSSNVGNNSSNCNNVKNNFTLTSSIQLYCIACDLFTTSVHKFRLHCQTLSHIGAVKIFTHLVNRRNYLWNILASLSLFYVDFLKSLIDENDNDDKTNNTHTDSSLNSMNNLKYQTKFNKILLQLSSILTNLQVVYVCHKNYLPFIPSLTNCSSPSSSSPNINLMSSDKSSQQPITRFKSLTSALNHWHVSEHQRSIAKQQLFTDHENVSQYNQINDSNYYSNEIFDIHWQLNDIEGNIEELPTTIIKILIPIINESINKQSMNSNEYNTLINNSIINDIELINSRQMSNYNIKNTMNNMKENEENNCNNELIYDKMKIIDLSYEQDSNNKTDQQYEMIGATIDQSVSGICASCADCNQHNVSMARLISEQRLTNIILYIFCTNDRHKLKIKLDYPLVNNNNEQINNKKFKLLSEYIGHSDRKLISSFHQIPTTNISEDNHLPTFSATGSNNVGDINIPFSPTRGNGEQATETEAIRCHSQINSSAIDQNFTEDLTNATKYKLQPCNELNRTVISIKSLTNDWPTRPNSEPILKLTNHNSLEFEIDSKFNLLISLRGNSIIPRFQDKTVYKNIMTANAFLSSNCTVEDNVSASRLFLPKELHISDEWRKSEQRLTASNTSNMSSPIHNFNICGTSVTPMELFAQMTAHYKQISENYNYAQSMELFLTNPSVITQLASMNMSKITEPVSTSTSISQPPPSSPSSSAFTLTPLTAISKPSNLPPKQIDDTDLPTNHNRMSTNDFFHEFNMLPNLHSLLKQSFELISCDSFSNIQNDKYFSEELLAFTLEVIVNDKVYYGNIYEKLNNHWFKLEYIRELQMKKGKLCTYCCNDNYDDNNDDDDDNVSNEMSNDDERNRKYQNKSHRFLLESSSELHIKLQHSKQISNNNNDNPLTIILSNSSVNDLVEKLNLLISNSAFSDLFHSSLENHCKLQPSVKSSSPNLLSMHLKHIQSDSFQNMPKSVLQTNEIEFNDTNTSASFIVEQNFSAKNLATDNNTTKNDISNICDSNTPLSLSVITSDQSNLLHKDIKDSIVNSPFETITNNICSNNSNLLLNYTLTNKNDPNENNDNNQIDKDNKMNKTFTESYFSSIKDYSINNSTNLLPKLYSTTQHERTKFIEPYEQQITSSSSLSLSSLQKRSRTRLSESQLNILRSYFDINNSPSDEKIYEICNKTGLQEKVVKHWFRNTLFKERQKNKDNPYNFSIPPSTSLNIEEYEKTGRIEVHSTHSMKQHHKLYHLNIEQIDKQNNNNLQFETTSQDLTNSSNINNDIENENINIIGSLNSPTKSLTSTIKRSCEMESLKNIDQMKWINQNKRQRLQKDIQDSSMNDERPTSIVSIEDSDVIYNYKRNLHSTMTTTTTTTPSTENTDGDVHSFVLADNSNNSHESPPSITSESSPSISETPLSPRLPMIPELDNPQSVLAALIHLGHHNRIQQQSKSESEQKSINLWEFPYFSSTSLSSSIRGFSNGTEVYTDPNKLHCQLTSLMNASLNRTMPHFQTSPDSNEAPLDLSAKTTPSVIVNSTGDNNCQNSSSFILEQNAQIMDNEDNNDFTANNQDQFLSVPSLIQTEHVSGVYRSTSTTSSTNGGRRNRTSITALQSRCMHSIYNYHKTPSVHECDRLGEMIGLSRRVVQVWFQNQRAKEKKMARVSSGQYNFSVNSSLLTEKSSPIDSSSCIDSNYCQICSISIQKSEITNNSMLTNQQATNACNQSTNFTSHASFVDHLFSAVHLKKLLRWCTMDTT</sequence>
<dbReference type="InterPro" id="IPR003604">
    <property type="entry name" value="Matrin/U1-like-C_Znf_C2H2"/>
</dbReference>
<feature type="DNA-binding region" description="Homeobox" evidence="12">
    <location>
        <begin position="1993"/>
        <end position="2052"/>
    </location>
</feature>
<name>A0A095C530_SCHHA</name>
<keyword evidence="4 11" id="KW-0863">Zinc-finger</keyword>
<evidence type="ECO:0000256" key="7">
    <source>
        <dbReference type="ARBA" id="ARBA00023125"/>
    </source>
</evidence>
<keyword evidence="5" id="KW-0862">Zinc</keyword>
<feature type="region of interest" description="Disordered" evidence="14">
    <location>
        <begin position="1119"/>
        <end position="1138"/>
    </location>
</feature>
<comment type="subcellular location">
    <subcellularLocation>
        <location evidence="1 12 13">Nucleus</location>
    </subcellularLocation>
</comment>
<evidence type="ECO:0000256" key="3">
    <source>
        <dbReference type="ARBA" id="ARBA00022737"/>
    </source>
</evidence>